<dbReference type="EMBL" id="CADCVO010000111">
    <property type="protein sequence ID" value="CAA9475013.1"/>
    <property type="molecule type" value="Genomic_DNA"/>
</dbReference>
<feature type="domain" description="HTH tetR-type" evidence="3">
    <location>
        <begin position="4"/>
        <end position="64"/>
    </location>
</feature>
<dbReference type="Pfam" id="PF00440">
    <property type="entry name" value="TetR_N"/>
    <property type="match status" value="1"/>
</dbReference>
<evidence type="ECO:0000256" key="1">
    <source>
        <dbReference type="ARBA" id="ARBA00023125"/>
    </source>
</evidence>
<dbReference type="GO" id="GO:0003700">
    <property type="term" value="F:DNA-binding transcription factor activity"/>
    <property type="evidence" value="ECO:0007669"/>
    <property type="project" value="TreeGrafter"/>
</dbReference>
<proteinExistence type="predicted"/>
<keyword evidence="1 2" id="KW-0238">DNA-binding</keyword>
<dbReference type="SUPFAM" id="SSF48498">
    <property type="entry name" value="Tetracyclin repressor-like, C-terminal domain"/>
    <property type="match status" value="1"/>
</dbReference>
<dbReference type="Gene3D" id="1.10.357.10">
    <property type="entry name" value="Tetracycline Repressor, domain 2"/>
    <property type="match status" value="1"/>
</dbReference>
<organism evidence="4">
    <name type="scientific">uncultured Solirubrobacteraceae bacterium</name>
    <dbReference type="NCBI Taxonomy" id="1162706"/>
    <lineage>
        <taxon>Bacteria</taxon>
        <taxon>Bacillati</taxon>
        <taxon>Actinomycetota</taxon>
        <taxon>Thermoleophilia</taxon>
        <taxon>Solirubrobacterales</taxon>
        <taxon>Solirubrobacteraceae</taxon>
        <taxon>environmental samples</taxon>
    </lineage>
</organism>
<evidence type="ECO:0000256" key="2">
    <source>
        <dbReference type="PROSITE-ProRule" id="PRU00335"/>
    </source>
</evidence>
<dbReference type="InterPro" id="IPR050109">
    <property type="entry name" value="HTH-type_TetR-like_transc_reg"/>
</dbReference>
<accession>A0A6J4RJ73</accession>
<dbReference type="InterPro" id="IPR001647">
    <property type="entry name" value="HTH_TetR"/>
</dbReference>
<dbReference type="SUPFAM" id="SSF46689">
    <property type="entry name" value="Homeodomain-like"/>
    <property type="match status" value="1"/>
</dbReference>
<dbReference type="AlphaFoldDB" id="A0A6J4RJ73"/>
<dbReference type="PANTHER" id="PTHR30055:SF153">
    <property type="entry name" value="HTH-TYPE TRANSCRIPTIONAL REPRESSOR RV3405C"/>
    <property type="match status" value="1"/>
</dbReference>
<protein>
    <submittedName>
        <fullName evidence="4">Transcriptional regulator, AcrR family</fullName>
    </submittedName>
</protein>
<gene>
    <name evidence="4" type="ORF">AVDCRST_MAG13-747</name>
</gene>
<reference evidence="4" key="1">
    <citation type="submission" date="2020-02" db="EMBL/GenBank/DDBJ databases">
        <authorList>
            <person name="Meier V. D."/>
        </authorList>
    </citation>
    <scope>NUCLEOTIDE SEQUENCE</scope>
    <source>
        <strain evidence="4">AVDCRST_MAG13</strain>
    </source>
</reference>
<dbReference type="PANTHER" id="PTHR30055">
    <property type="entry name" value="HTH-TYPE TRANSCRIPTIONAL REGULATOR RUTR"/>
    <property type="match status" value="1"/>
</dbReference>
<dbReference type="GO" id="GO:0000976">
    <property type="term" value="F:transcription cis-regulatory region binding"/>
    <property type="evidence" value="ECO:0007669"/>
    <property type="project" value="TreeGrafter"/>
</dbReference>
<dbReference type="PROSITE" id="PS50977">
    <property type="entry name" value="HTH_TETR_2"/>
    <property type="match status" value="1"/>
</dbReference>
<feature type="DNA-binding region" description="H-T-H motif" evidence="2">
    <location>
        <begin position="27"/>
        <end position="46"/>
    </location>
</feature>
<dbReference type="InterPro" id="IPR036271">
    <property type="entry name" value="Tet_transcr_reg_TetR-rel_C_sf"/>
</dbReference>
<name>A0A6J4RJ73_9ACTN</name>
<evidence type="ECO:0000259" key="3">
    <source>
        <dbReference type="PROSITE" id="PS50977"/>
    </source>
</evidence>
<sequence>MSQRPADDPLLDAARDCVLAVGVRRTTLTDVARRAGVSRMTVYRRFPDVTALLQALMTREFARVLADAEAGATGGATEREQLALLLREGAERLCGHPLFQRILDVDPELLHPYVFQRLGAFQRLVLDGLAHRIARGQEDGSIRPGDPRTLAAALELLVRGYVLSARAEDADGRRAAVGALLPELVDGLLHPAGAGVGR</sequence>
<dbReference type="Gene3D" id="1.10.10.60">
    <property type="entry name" value="Homeodomain-like"/>
    <property type="match status" value="1"/>
</dbReference>
<dbReference type="PRINTS" id="PR00455">
    <property type="entry name" value="HTHTETR"/>
</dbReference>
<dbReference type="InterPro" id="IPR009057">
    <property type="entry name" value="Homeodomain-like_sf"/>
</dbReference>
<evidence type="ECO:0000313" key="4">
    <source>
        <dbReference type="EMBL" id="CAA9475013.1"/>
    </source>
</evidence>